<dbReference type="Proteomes" id="UP000192610">
    <property type="component" value="Unassembled WGS sequence"/>
</dbReference>
<feature type="domain" description="MoxR-vWA-beta-propeller ternary system" evidence="1">
    <location>
        <begin position="3"/>
        <end position="201"/>
    </location>
</feature>
<proteinExistence type="predicted"/>
<sequence length="205" mass="22983">MELEQFIQDIIQQGKVIVAGAVVPFTGEDIQQATQRLREYYEQQLPELTGRVPAFEPEAAVWAAVYLYRAAQLTVLRALDEDAVNGLLTPFTGAVSPGTILSVDISFRHLPNLVKVAKGLSPEDALVKQIQAAAVQWPFSSVGMKVEKEVNIDVIMHDTCLRRAYIDRIIDTRDKNRCNNELVNEYIKEALGDHGQLLWPGWQPQ</sequence>
<accession>A0A1V9EL73</accession>
<comment type="caution">
    <text evidence="2">The sequence shown here is derived from an EMBL/GenBank/DDBJ whole genome shotgun (WGS) entry which is preliminary data.</text>
</comment>
<reference evidence="3" key="1">
    <citation type="submission" date="2016-04" db="EMBL/GenBank/DDBJ databases">
        <authorList>
            <person name="Chen L."/>
            <person name="Zhuang W."/>
            <person name="Wang G."/>
        </authorList>
    </citation>
    <scope>NUCLEOTIDE SEQUENCE [LARGE SCALE GENOMIC DNA]</scope>
    <source>
        <strain evidence="3">17621</strain>
    </source>
</reference>
<gene>
    <name evidence="2" type="ORF">A4H97_05105</name>
</gene>
<evidence type="ECO:0000313" key="2">
    <source>
        <dbReference type="EMBL" id="OQP46900.1"/>
    </source>
</evidence>
<protein>
    <recommendedName>
        <fullName evidence="1">MoxR-vWA-beta-propeller ternary system domain-containing protein</fullName>
    </recommendedName>
</protein>
<dbReference type="OrthoDB" id="886582at2"/>
<name>A0A1V9EL73_9BACT</name>
<organism evidence="2 3">
    <name type="scientific">Niastella yeongjuensis</name>
    <dbReference type="NCBI Taxonomy" id="354355"/>
    <lineage>
        <taxon>Bacteria</taxon>
        <taxon>Pseudomonadati</taxon>
        <taxon>Bacteroidota</taxon>
        <taxon>Chitinophagia</taxon>
        <taxon>Chitinophagales</taxon>
        <taxon>Chitinophagaceae</taxon>
        <taxon>Niastella</taxon>
    </lineage>
</organism>
<dbReference type="STRING" id="354355.SAMN05660816_01044"/>
<evidence type="ECO:0000313" key="3">
    <source>
        <dbReference type="Proteomes" id="UP000192610"/>
    </source>
</evidence>
<dbReference type="AlphaFoldDB" id="A0A1V9EL73"/>
<keyword evidence="3" id="KW-1185">Reference proteome</keyword>
<dbReference type="Pfam" id="PF19920">
    <property type="entry name" value="bpX4"/>
    <property type="match status" value="1"/>
</dbReference>
<dbReference type="RefSeq" id="WP_081200909.1">
    <property type="nucleotide sequence ID" value="NZ_FOCZ01000002.1"/>
</dbReference>
<evidence type="ECO:0000259" key="1">
    <source>
        <dbReference type="Pfam" id="PF19920"/>
    </source>
</evidence>
<dbReference type="EMBL" id="LVXG01000023">
    <property type="protein sequence ID" value="OQP46900.1"/>
    <property type="molecule type" value="Genomic_DNA"/>
</dbReference>
<dbReference type="InterPro" id="IPR045549">
    <property type="entry name" value="bpX4"/>
</dbReference>